<dbReference type="GO" id="GO:0009543">
    <property type="term" value="C:chloroplast thylakoid lumen"/>
    <property type="evidence" value="ECO:0007669"/>
    <property type="project" value="UniProtKB-SubCell"/>
</dbReference>
<evidence type="ECO:0000313" key="15">
    <source>
        <dbReference type="EMBL" id="GMH94976.1"/>
    </source>
</evidence>
<proteinExistence type="inferred from homology"/>
<dbReference type="AlphaFoldDB" id="A0A9W7BPC6"/>
<evidence type="ECO:0000256" key="11">
    <source>
        <dbReference type="ARBA" id="ARBA00031247"/>
    </source>
</evidence>
<dbReference type="GO" id="GO:0005506">
    <property type="term" value="F:iron ion binding"/>
    <property type="evidence" value="ECO:0007669"/>
    <property type="project" value="InterPro"/>
</dbReference>
<evidence type="ECO:0000256" key="10">
    <source>
        <dbReference type="ARBA" id="ARBA00030448"/>
    </source>
</evidence>
<evidence type="ECO:0000256" key="5">
    <source>
        <dbReference type="ARBA" id="ARBA00022617"/>
    </source>
</evidence>
<evidence type="ECO:0000256" key="1">
    <source>
        <dbReference type="ARBA" id="ARBA00002347"/>
    </source>
</evidence>
<dbReference type="GO" id="GO:0020037">
    <property type="term" value="F:heme binding"/>
    <property type="evidence" value="ECO:0007669"/>
    <property type="project" value="InterPro"/>
</dbReference>
<dbReference type="PANTHER" id="PTHR34688:SF2">
    <property type="entry name" value="CYTOCHROME C6, CHLOROPLASTIC"/>
    <property type="match status" value="1"/>
</dbReference>
<keyword evidence="16" id="KW-1185">Reference proteome</keyword>
<keyword evidence="5 13" id="KW-0349">Heme</keyword>
<comment type="similarity">
    <text evidence="3">Belongs to the cytochrome c family. PetJ subfamily.</text>
</comment>
<dbReference type="InterPro" id="IPR008168">
    <property type="entry name" value="Cyt_C_IC"/>
</dbReference>
<comment type="function">
    <text evidence="1">Functions as an electron carrier between membrane-bound cytochrome b6-f and photosystem I in oxygenic photosynthesis.</text>
</comment>
<keyword evidence="4" id="KW-0813">Transport</keyword>
<dbReference type="InterPro" id="IPR009056">
    <property type="entry name" value="Cyt_c-like_dom"/>
</dbReference>
<feature type="domain" description="Cytochrome c" evidence="14">
    <location>
        <begin position="79"/>
        <end position="163"/>
    </location>
</feature>
<evidence type="ECO:0000256" key="2">
    <source>
        <dbReference type="ARBA" id="ARBA00004456"/>
    </source>
</evidence>
<dbReference type="SUPFAM" id="SSF46626">
    <property type="entry name" value="Cytochrome c"/>
    <property type="match status" value="1"/>
</dbReference>
<accession>A0A9W7BPC6</accession>
<evidence type="ECO:0000256" key="8">
    <source>
        <dbReference type="ARBA" id="ARBA00023004"/>
    </source>
</evidence>
<comment type="subcellular location">
    <subcellularLocation>
        <location evidence="2">Plastid</location>
        <location evidence="2">Chloroplast thylakoid lumen</location>
    </subcellularLocation>
</comment>
<evidence type="ECO:0000256" key="7">
    <source>
        <dbReference type="ARBA" id="ARBA00022982"/>
    </source>
</evidence>
<evidence type="ECO:0000256" key="13">
    <source>
        <dbReference type="PROSITE-ProRule" id="PRU00433"/>
    </source>
</evidence>
<keyword evidence="7" id="KW-0249">Electron transport</keyword>
<dbReference type="Proteomes" id="UP001165160">
    <property type="component" value="Unassembled WGS sequence"/>
</dbReference>
<dbReference type="PRINTS" id="PR00605">
    <property type="entry name" value="CYTCHROMECIC"/>
</dbReference>
<dbReference type="GO" id="GO:0009055">
    <property type="term" value="F:electron transfer activity"/>
    <property type="evidence" value="ECO:0007669"/>
    <property type="project" value="InterPro"/>
</dbReference>
<dbReference type="PANTHER" id="PTHR34688">
    <property type="entry name" value="CYTOCHROME C6, CHLOROPLASTIC"/>
    <property type="match status" value="1"/>
</dbReference>
<keyword evidence="6 13" id="KW-0479">Metal-binding</keyword>
<evidence type="ECO:0000259" key="14">
    <source>
        <dbReference type="PROSITE" id="PS51007"/>
    </source>
</evidence>
<evidence type="ECO:0000256" key="9">
    <source>
        <dbReference type="ARBA" id="ARBA00023078"/>
    </source>
</evidence>
<evidence type="ECO:0000256" key="3">
    <source>
        <dbReference type="ARBA" id="ARBA00009650"/>
    </source>
</evidence>
<evidence type="ECO:0000256" key="12">
    <source>
        <dbReference type="ARBA" id="ARBA00033211"/>
    </source>
</evidence>
<comment type="caution">
    <text evidence="15">The sequence shown here is derived from an EMBL/GenBank/DDBJ whole genome shotgun (WGS) entry which is preliminary data.</text>
</comment>
<name>A0A9W7BPC6_9STRA</name>
<dbReference type="InterPro" id="IPR023655">
    <property type="entry name" value="Cyt_C6"/>
</dbReference>
<protein>
    <recommendedName>
        <fullName evidence="12">Cytochrome c-553</fullName>
    </recommendedName>
    <alternativeName>
        <fullName evidence="11">Cytochrome c553</fullName>
    </alternativeName>
    <alternativeName>
        <fullName evidence="10">Soluble cytochrome f</fullName>
    </alternativeName>
</protein>
<keyword evidence="8 13" id="KW-0408">Iron</keyword>
<evidence type="ECO:0000256" key="6">
    <source>
        <dbReference type="ARBA" id="ARBA00022723"/>
    </source>
</evidence>
<dbReference type="Pfam" id="PF13442">
    <property type="entry name" value="Cytochrome_CBB3"/>
    <property type="match status" value="1"/>
</dbReference>
<dbReference type="InterPro" id="IPR036909">
    <property type="entry name" value="Cyt_c-like_dom_sf"/>
</dbReference>
<keyword evidence="9" id="KW-0793">Thylakoid</keyword>
<reference evidence="16" key="1">
    <citation type="journal article" date="2023" name="Commun. Biol.">
        <title>Genome analysis of Parmales, the sister group of diatoms, reveals the evolutionary specialization of diatoms from phago-mixotrophs to photoautotrophs.</title>
        <authorList>
            <person name="Ban H."/>
            <person name="Sato S."/>
            <person name="Yoshikawa S."/>
            <person name="Yamada K."/>
            <person name="Nakamura Y."/>
            <person name="Ichinomiya M."/>
            <person name="Sato N."/>
            <person name="Blanc-Mathieu R."/>
            <person name="Endo H."/>
            <person name="Kuwata A."/>
            <person name="Ogata H."/>
        </authorList>
    </citation>
    <scope>NUCLEOTIDE SEQUENCE [LARGE SCALE GENOMIC DNA]</scope>
    <source>
        <strain evidence="16">NIES 3699</strain>
    </source>
</reference>
<dbReference type="PROSITE" id="PS51007">
    <property type="entry name" value="CYTC"/>
    <property type="match status" value="1"/>
</dbReference>
<dbReference type="Gene3D" id="1.10.760.10">
    <property type="entry name" value="Cytochrome c-like domain"/>
    <property type="match status" value="1"/>
</dbReference>
<evidence type="ECO:0000313" key="16">
    <source>
        <dbReference type="Proteomes" id="UP001165160"/>
    </source>
</evidence>
<gene>
    <name evidence="15" type="ORF">TrVE_jg8262</name>
</gene>
<dbReference type="EMBL" id="BRXX01000161">
    <property type="protein sequence ID" value="GMH94976.1"/>
    <property type="molecule type" value="Genomic_DNA"/>
</dbReference>
<evidence type="ECO:0000256" key="4">
    <source>
        <dbReference type="ARBA" id="ARBA00022448"/>
    </source>
</evidence>
<sequence>MKATIVGTIVGVVLLASASTNAYTFTKTFAKAAPTKKQKNDNCPAAITASLCVILSSFAAAPSFAAAVADSPPPSSPSSDILAGAKIFTSNCASCHAGGQNIIMPARKKTLKKEALSQYLSGGMTEGSVIHIVTNGKSAMPAFGGRLSDEDIASVASYVIDQATFDKWETK</sequence>
<organism evidence="15 16">
    <name type="scientific">Triparma verrucosa</name>
    <dbReference type="NCBI Taxonomy" id="1606542"/>
    <lineage>
        <taxon>Eukaryota</taxon>
        <taxon>Sar</taxon>
        <taxon>Stramenopiles</taxon>
        <taxon>Ochrophyta</taxon>
        <taxon>Bolidophyceae</taxon>
        <taxon>Parmales</taxon>
        <taxon>Triparmaceae</taxon>
        <taxon>Triparma</taxon>
    </lineage>
</organism>